<evidence type="ECO:0000313" key="2">
    <source>
        <dbReference type="Proteomes" id="UP000001623"/>
    </source>
</evidence>
<dbReference type="HOGENOM" id="CLU_2423516_0_0_5"/>
<dbReference type="AlphaFoldDB" id="F7Y713"/>
<dbReference type="Proteomes" id="UP000001623">
    <property type="component" value="Chromosome"/>
</dbReference>
<gene>
    <name evidence="1" type="ordered locus">Mesop_4129</name>
</gene>
<dbReference type="STRING" id="536019.Mesop_4129"/>
<organism evidence="1 2">
    <name type="scientific">Mesorhizobium opportunistum (strain LMG 24607 / HAMBI 3007 / WSM2075)</name>
    <dbReference type="NCBI Taxonomy" id="536019"/>
    <lineage>
        <taxon>Bacteria</taxon>
        <taxon>Pseudomonadati</taxon>
        <taxon>Pseudomonadota</taxon>
        <taxon>Alphaproteobacteria</taxon>
        <taxon>Hyphomicrobiales</taxon>
        <taxon>Phyllobacteriaceae</taxon>
        <taxon>Mesorhizobium</taxon>
    </lineage>
</organism>
<name>F7Y713_MESOW</name>
<sequence length="91" mass="10401">MFITQAATCRFYRVAALFLAKFRRRRHLRDRAIAETAEYMREIYLDPAGQSGAMVRSRIAEVTEAVRSGDIFIGGLMGDRWTRLGSDDFGH</sequence>
<dbReference type="KEGG" id="mop:Mesop_4129"/>
<protein>
    <submittedName>
        <fullName evidence="1">Uncharacterized protein</fullName>
    </submittedName>
</protein>
<reference evidence="1 2" key="1">
    <citation type="submission" date="2010-10" db="EMBL/GenBank/DDBJ databases">
        <title>Complete sequence of Mesorhizobium opportunistum WSM2075.</title>
        <authorList>
            <consortium name="US DOE Joint Genome Institute"/>
            <person name="Lucas S."/>
            <person name="Copeland A."/>
            <person name="Lapidus A."/>
            <person name="Cheng J.-F."/>
            <person name="Bruce D."/>
            <person name="Goodwin L."/>
            <person name="Pitluck S."/>
            <person name="Chertkov O."/>
            <person name="Misra M."/>
            <person name="Detter J.C."/>
            <person name="Han C."/>
            <person name="Tapia R."/>
            <person name="Land M."/>
            <person name="Hauser L."/>
            <person name="Kyrpides N."/>
            <person name="Ovchinnikova G."/>
            <person name="Mavrommatis K.M."/>
            <person name="Tiwari R.P."/>
            <person name="Howieson J.G."/>
            <person name="O'Hara G.W."/>
            <person name="Nandasena K.G."/>
            <person name="Woyke T."/>
        </authorList>
    </citation>
    <scope>NUCLEOTIDE SEQUENCE [LARGE SCALE GENOMIC DNA]</scope>
    <source>
        <strain evidence="2">LMG 24607 / HAMBI 3007 / WSM2075</strain>
    </source>
</reference>
<evidence type="ECO:0000313" key="1">
    <source>
        <dbReference type="EMBL" id="AEH88563.1"/>
    </source>
</evidence>
<accession>F7Y713</accession>
<dbReference type="EMBL" id="CP002279">
    <property type="protein sequence ID" value="AEH88563.1"/>
    <property type="molecule type" value="Genomic_DNA"/>
</dbReference>
<proteinExistence type="predicted"/>